<dbReference type="Proteomes" id="UP000198615">
    <property type="component" value="Unassembled WGS sequence"/>
</dbReference>
<accession>A0A8G2BKJ4</accession>
<dbReference type="EMBL" id="FNBW01000012">
    <property type="protein sequence ID" value="SDG23433.1"/>
    <property type="molecule type" value="Genomic_DNA"/>
</dbReference>
<evidence type="ECO:0000313" key="1">
    <source>
        <dbReference type="EMBL" id="SDG23433.1"/>
    </source>
</evidence>
<dbReference type="InterPro" id="IPR009267">
    <property type="entry name" value="NTP_transf_6"/>
</dbReference>
<dbReference type="RefSeq" id="WP_215906160.1">
    <property type="nucleotide sequence ID" value="NZ_FNBW01000012.1"/>
</dbReference>
<dbReference type="PANTHER" id="PTHR39166:SF1">
    <property type="entry name" value="BLL1166 PROTEIN"/>
    <property type="match status" value="1"/>
</dbReference>
<organism evidence="1 2">
    <name type="scientific">Thalassobaculum litoreum DSM 18839</name>
    <dbReference type="NCBI Taxonomy" id="1123362"/>
    <lineage>
        <taxon>Bacteria</taxon>
        <taxon>Pseudomonadati</taxon>
        <taxon>Pseudomonadota</taxon>
        <taxon>Alphaproteobacteria</taxon>
        <taxon>Rhodospirillales</taxon>
        <taxon>Thalassobaculaceae</taxon>
        <taxon>Thalassobaculum</taxon>
    </lineage>
</organism>
<evidence type="ECO:0008006" key="3">
    <source>
        <dbReference type="Google" id="ProtNLM"/>
    </source>
</evidence>
<gene>
    <name evidence="1" type="ORF">SAMN05660686_03774</name>
</gene>
<sequence>MFSPPWPSGWHEAMIPPERFIADALANPVNGALLDRLPDLGIDQPWLVAGCLYQAVWNRLAGRPPAENVKDYDVFYWDEETSWEAEDAVIRRGTALLADLGVEVEFKNQKRVPLWYPHRFGAEYPPVARARDGIDLFQVLCTCVGLTPGRELYAPYGLEDLYAGRLAANPATPTPGRALEKMQSYRDRWPWLTIAQRVGTGAGPR</sequence>
<protein>
    <recommendedName>
        <fullName evidence="3">Nucleotidyltransferase</fullName>
    </recommendedName>
</protein>
<dbReference type="Pfam" id="PF06042">
    <property type="entry name" value="NTP_transf_6"/>
    <property type="match status" value="1"/>
</dbReference>
<keyword evidence="2" id="KW-1185">Reference proteome</keyword>
<evidence type="ECO:0000313" key="2">
    <source>
        <dbReference type="Proteomes" id="UP000198615"/>
    </source>
</evidence>
<proteinExistence type="predicted"/>
<name>A0A8G2BKJ4_9PROT</name>
<reference evidence="1 2" key="1">
    <citation type="submission" date="2016-10" db="EMBL/GenBank/DDBJ databases">
        <authorList>
            <person name="Varghese N."/>
            <person name="Submissions S."/>
        </authorList>
    </citation>
    <scope>NUCLEOTIDE SEQUENCE [LARGE SCALE GENOMIC DNA]</scope>
    <source>
        <strain evidence="1 2">DSM 18839</strain>
    </source>
</reference>
<comment type="caution">
    <text evidence="1">The sequence shown here is derived from an EMBL/GenBank/DDBJ whole genome shotgun (WGS) entry which is preliminary data.</text>
</comment>
<dbReference type="AlphaFoldDB" id="A0A8G2BKJ4"/>
<dbReference type="PANTHER" id="PTHR39166">
    <property type="entry name" value="BLL1166 PROTEIN"/>
    <property type="match status" value="1"/>
</dbReference>